<gene>
    <name evidence="1" type="ORF">M404DRAFT_32496</name>
</gene>
<dbReference type="HOGENOM" id="CLU_490107_0_0_1"/>
<dbReference type="AlphaFoldDB" id="A0A0C3JI58"/>
<evidence type="ECO:0000313" key="2">
    <source>
        <dbReference type="Proteomes" id="UP000054217"/>
    </source>
</evidence>
<dbReference type="OrthoDB" id="3195134at2759"/>
<name>A0A0C3JI58_PISTI</name>
<dbReference type="Proteomes" id="UP000054217">
    <property type="component" value="Unassembled WGS sequence"/>
</dbReference>
<reference evidence="2" key="2">
    <citation type="submission" date="2015-01" db="EMBL/GenBank/DDBJ databases">
        <title>Evolutionary Origins and Diversification of the Mycorrhizal Mutualists.</title>
        <authorList>
            <consortium name="DOE Joint Genome Institute"/>
            <consortium name="Mycorrhizal Genomics Consortium"/>
            <person name="Kohler A."/>
            <person name="Kuo A."/>
            <person name="Nagy L.G."/>
            <person name="Floudas D."/>
            <person name="Copeland A."/>
            <person name="Barry K.W."/>
            <person name="Cichocki N."/>
            <person name="Veneault-Fourrey C."/>
            <person name="LaButti K."/>
            <person name="Lindquist E.A."/>
            <person name="Lipzen A."/>
            <person name="Lundell T."/>
            <person name="Morin E."/>
            <person name="Murat C."/>
            <person name="Riley R."/>
            <person name="Ohm R."/>
            <person name="Sun H."/>
            <person name="Tunlid A."/>
            <person name="Henrissat B."/>
            <person name="Grigoriev I.V."/>
            <person name="Hibbett D.S."/>
            <person name="Martin F."/>
        </authorList>
    </citation>
    <scope>NUCLEOTIDE SEQUENCE [LARGE SCALE GENOMIC DNA]</scope>
    <source>
        <strain evidence="2">Marx 270</strain>
    </source>
</reference>
<sequence length="556" mass="62033">MSSTYRLSFGLPATNVPPVNYTLPTSSLPSGLDTTSVWPVSSLNELQTAEASLCTSNVPTGHLSSLVTTLAWPASSLNGLQNAEVRSSSSDMPTAGQLSGLGTALTWTSSSPNRLQSNERTINPVTSFVENVKSSANSSSWHAQNPGVPVQPIKARAPRLLLTAEKCSRSLTKEDKAKRAKELHDALESFLHSQNAKLEAIAAANNITFDHVKGLINTKTNYHHSCRAMLQNALVHAKSLKVNTDRPVGEKLPMAQLQELVKVDLEAHLLSQSEEELLIEKLQQYHELKTCGTCMNNTATAHNVNYMVDRITKESTWTVTDNSADFWQDVIQQPVTDIACKYEQWACTQGQSPDIVERDNLASVRKQATKTILDGLRQATNKRNIVMNYLNYERSIILAYGVKLVGWPTNVKFVNPSSIGIISEVIRLRDALRSSTCFWKKLSKREVGITGDAATDGFDDWDAFSKEFLNYYPGASVKDHHYTKANLKTLLYHQVQKPMESLEDLGKYVQEFRCILSLVQKKKKLPEDYTNEKFLEGFPPRFWNSLLTRLQLSDLQ</sequence>
<dbReference type="EMBL" id="KN832032">
    <property type="protein sequence ID" value="KIN97276.1"/>
    <property type="molecule type" value="Genomic_DNA"/>
</dbReference>
<dbReference type="STRING" id="870435.A0A0C3JI58"/>
<proteinExistence type="predicted"/>
<evidence type="ECO:0000313" key="1">
    <source>
        <dbReference type="EMBL" id="KIN97276.1"/>
    </source>
</evidence>
<reference evidence="1 2" key="1">
    <citation type="submission" date="2014-04" db="EMBL/GenBank/DDBJ databases">
        <authorList>
            <consortium name="DOE Joint Genome Institute"/>
            <person name="Kuo A."/>
            <person name="Kohler A."/>
            <person name="Costa M.D."/>
            <person name="Nagy L.G."/>
            <person name="Floudas D."/>
            <person name="Copeland A."/>
            <person name="Barry K.W."/>
            <person name="Cichocki N."/>
            <person name="Veneault-Fourrey C."/>
            <person name="LaButti K."/>
            <person name="Lindquist E.A."/>
            <person name="Lipzen A."/>
            <person name="Lundell T."/>
            <person name="Morin E."/>
            <person name="Murat C."/>
            <person name="Sun H."/>
            <person name="Tunlid A."/>
            <person name="Henrissat B."/>
            <person name="Grigoriev I.V."/>
            <person name="Hibbett D.S."/>
            <person name="Martin F."/>
            <person name="Nordberg H.P."/>
            <person name="Cantor M.N."/>
            <person name="Hua S.X."/>
        </authorList>
    </citation>
    <scope>NUCLEOTIDE SEQUENCE [LARGE SCALE GENOMIC DNA]</scope>
    <source>
        <strain evidence="1 2">Marx 270</strain>
    </source>
</reference>
<evidence type="ECO:0008006" key="3">
    <source>
        <dbReference type="Google" id="ProtNLM"/>
    </source>
</evidence>
<keyword evidence="2" id="KW-1185">Reference proteome</keyword>
<accession>A0A0C3JI58</accession>
<organism evidence="1 2">
    <name type="scientific">Pisolithus tinctorius Marx 270</name>
    <dbReference type="NCBI Taxonomy" id="870435"/>
    <lineage>
        <taxon>Eukaryota</taxon>
        <taxon>Fungi</taxon>
        <taxon>Dikarya</taxon>
        <taxon>Basidiomycota</taxon>
        <taxon>Agaricomycotina</taxon>
        <taxon>Agaricomycetes</taxon>
        <taxon>Agaricomycetidae</taxon>
        <taxon>Boletales</taxon>
        <taxon>Sclerodermatineae</taxon>
        <taxon>Pisolithaceae</taxon>
        <taxon>Pisolithus</taxon>
    </lineage>
</organism>
<protein>
    <recommendedName>
        <fullName evidence="3">Retrotransposon gag domain-containing protein</fullName>
    </recommendedName>
</protein>
<dbReference type="InParanoid" id="A0A0C3JI58"/>